<evidence type="ECO:0000313" key="1">
    <source>
        <dbReference type="EMBL" id="KKK51770.1"/>
    </source>
</evidence>
<sequence>MIRVAFLHKSNTGVAHYRLWQPAKYLSRRDDFTVLDFPPDKTMPVLTVEDYANIGQSVDIIVAERPHRKEEVAALAALKGMFGVKIIVDCDDDIYSVHEHHAAHDAYKQREGDEKYIVRKTKCQVEAGMLQRNGFWLSRDGDTIVCIKEKHLDYHGNFEACLEFVDAITTTTARLVELYSSFGKPVHLLKNCIDFELWPRRRHAAKTLTIGWAGATAHKGDLML</sequence>
<organism evidence="1">
    <name type="scientific">marine sediment metagenome</name>
    <dbReference type="NCBI Taxonomy" id="412755"/>
    <lineage>
        <taxon>unclassified sequences</taxon>
        <taxon>metagenomes</taxon>
        <taxon>ecological metagenomes</taxon>
    </lineage>
</organism>
<reference evidence="1" key="1">
    <citation type="journal article" date="2015" name="Nature">
        <title>Complex archaea that bridge the gap between prokaryotes and eukaryotes.</title>
        <authorList>
            <person name="Spang A."/>
            <person name="Saw J.H."/>
            <person name="Jorgensen S.L."/>
            <person name="Zaremba-Niedzwiedzka K."/>
            <person name="Martijn J."/>
            <person name="Lind A.E."/>
            <person name="van Eijk R."/>
            <person name="Schleper C."/>
            <person name="Guy L."/>
            <person name="Ettema T.J."/>
        </authorList>
    </citation>
    <scope>NUCLEOTIDE SEQUENCE</scope>
</reference>
<accession>A0A0F8WTS6</accession>
<dbReference type="EMBL" id="LAZR01067346">
    <property type="protein sequence ID" value="KKK51770.1"/>
    <property type="molecule type" value="Genomic_DNA"/>
</dbReference>
<name>A0A0F8WTS6_9ZZZZ</name>
<proteinExistence type="predicted"/>
<comment type="caution">
    <text evidence="1">The sequence shown here is derived from an EMBL/GenBank/DDBJ whole genome shotgun (WGS) entry which is preliminary data.</text>
</comment>
<feature type="non-terminal residue" evidence="1">
    <location>
        <position position="224"/>
    </location>
</feature>
<gene>
    <name evidence="1" type="ORF">LCGC14_3111640</name>
</gene>
<dbReference type="AlphaFoldDB" id="A0A0F8WTS6"/>
<protein>
    <submittedName>
        <fullName evidence="1">Uncharacterized protein</fullName>
    </submittedName>
</protein>